<dbReference type="AlphaFoldDB" id="A0A8C8VFK0"/>
<feature type="domain" description="Zinc-finger CCCH" evidence="2">
    <location>
        <begin position="4"/>
        <end position="45"/>
    </location>
</feature>
<dbReference type="Pfam" id="PF15663">
    <property type="entry name" value="zf-CCCH_3"/>
    <property type="match status" value="1"/>
</dbReference>
<accession>A0A8C8VFK0</accession>
<evidence type="ECO:0000313" key="3">
    <source>
        <dbReference type="Ensembl" id="ENSPCEP00000003907.1"/>
    </source>
</evidence>
<proteinExistence type="predicted"/>
<feature type="region of interest" description="Disordered" evidence="1">
    <location>
        <begin position="303"/>
        <end position="325"/>
    </location>
</feature>
<feature type="compositionally biased region" description="Polar residues" evidence="1">
    <location>
        <begin position="303"/>
        <end position="318"/>
    </location>
</feature>
<name>A0A8C8VFK0_9SAUR</name>
<reference evidence="3" key="1">
    <citation type="submission" date="2025-08" db="UniProtKB">
        <authorList>
            <consortium name="Ensembl"/>
        </authorList>
    </citation>
    <scope>IDENTIFICATION</scope>
</reference>
<dbReference type="InterPro" id="IPR041686">
    <property type="entry name" value="Znf-CCCH_3"/>
</dbReference>
<dbReference type="PANTHER" id="PTHR15725:SF1">
    <property type="entry name" value="RIKEN CDNA 1700017N19 GENE"/>
    <property type="match status" value="1"/>
</dbReference>
<dbReference type="Proteomes" id="UP000694393">
    <property type="component" value="Unplaced"/>
</dbReference>
<dbReference type="PANTHER" id="PTHR15725">
    <property type="entry name" value="ZN-FINGER, C-X8-C-X5-C-X3-H TYPE-CONTAINING"/>
    <property type="match status" value="1"/>
</dbReference>
<keyword evidence="4" id="KW-1185">Reference proteome</keyword>
<evidence type="ECO:0000256" key="1">
    <source>
        <dbReference type="SAM" id="MobiDB-lite"/>
    </source>
</evidence>
<organism evidence="3 4">
    <name type="scientific">Pelusios castaneus</name>
    <name type="common">West African mud turtle</name>
    <dbReference type="NCBI Taxonomy" id="367368"/>
    <lineage>
        <taxon>Eukaryota</taxon>
        <taxon>Metazoa</taxon>
        <taxon>Chordata</taxon>
        <taxon>Craniata</taxon>
        <taxon>Vertebrata</taxon>
        <taxon>Euteleostomi</taxon>
        <taxon>Archelosauria</taxon>
        <taxon>Testudinata</taxon>
        <taxon>Testudines</taxon>
        <taxon>Pleurodira</taxon>
        <taxon>Pelomedusidae</taxon>
        <taxon>Pelusios</taxon>
    </lineage>
</organism>
<dbReference type="GO" id="GO:0016973">
    <property type="term" value="P:poly(A)+ mRNA export from nucleus"/>
    <property type="evidence" value="ECO:0007669"/>
    <property type="project" value="TreeGrafter"/>
</dbReference>
<reference evidence="3" key="2">
    <citation type="submission" date="2025-09" db="UniProtKB">
        <authorList>
            <consortium name="Ensembl"/>
        </authorList>
    </citation>
    <scope>IDENTIFICATION</scope>
</reference>
<evidence type="ECO:0000313" key="4">
    <source>
        <dbReference type="Proteomes" id="UP000694393"/>
    </source>
</evidence>
<sequence>NLLISCFWETQPLGCVRISCVFHHSKPRNINGLFLPPSSNATLQKEVQEGTLHPAHSQEPMRGQETILRPIHPPLIINLSLEEEEEEEEEKNYACYLLTKTAADIEEEKAIKEMCHKSGEYYRIQTLQDNHSAKTMSSALDNEQLKPMETGRDLQEGDGVTVPTKFNNIERQGEVAASLDGNTRTDFSAFENGGGDGYIPQRRIFIRGKRNEELTGEKELILSHCYFNEGIFQKHVFFQKINLCHFSPLAMNHTEPVKKHHFKGVKKKKWISEESKNLSSTFAGKGILRNHLTNYKNAENTSCVPSQKATRRSISLNSPEPGRSTHMTYNNVKDSKLNLSSGKLLIT</sequence>
<dbReference type="InterPro" id="IPR040943">
    <property type="entry name" value="DUF5571"/>
</dbReference>
<protein>
    <submittedName>
        <fullName evidence="3">Chromosome 12 open reading frame 50</fullName>
    </submittedName>
</protein>
<dbReference type="Ensembl" id="ENSPCET00000004036.1">
    <property type="protein sequence ID" value="ENSPCEP00000003907.1"/>
    <property type="gene ID" value="ENSPCEG00000003091.1"/>
</dbReference>
<evidence type="ECO:0000259" key="2">
    <source>
        <dbReference type="Pfam" id="PF15663"/>
    </source>
</evidence>
<dbReference type="Pfam" id="PF17732">
    <property type="entry name" value="DUF5571"/>
    <property type="match status" value="1"/>
</dbReference>